<comment type="caution">
    <text evidence="1">The sequence shown here is derived from an EMBL/GenBank/DDBJ whole genome shotgun (WGS) entry which is preliminary data.</text>
</comment>
<evidence type="ECO:0000313" key="2">
    <source>
        <dbReference type="Proteomes" id="UP001556367"/>
    </source>
</evidence>
<accession>A0ABR3JI30</accession>
<organism evidence="1 2">
    <name type="scientific">Hohenbuehelia grisea</name>
    <dbReference type="NCBI Taxonomy" id="104357"/>
    <lineage>
        <taxon>Eukaryota</taxon>
        <taxon>Fungi</taxon>
        <taxon>Dikarya</taxon>
        <taxon>Basidiomycota</taxon>
        <taxon>Agaricomycotina</taxon>
        <taxon>Agaricomycetes</taxon>
        <taxon>Agaricomycetidae</taxon>
        <taxon>Agaricales</taxon>
        <taxon>Pleurotineae</taxon>
        <taxon>Pleurotaceae</taxon>
        <taxon>Hohenbuehelia</taxon>
    </lineage>
</organism>
<evidence type="ECO:0000313" key="1">
    <source>
        <dbReference type="EMBL" id="KAL0955052.1"/>
    </source>
</evidence>
<dbReference type="EMBL" id="JASNQZ010000007">
    <property type="protein sequence ID" value="KAL0955052.1"/>
    <property type="molecule type" value="Genomic_DNA"/>
</dbReference>
<keyword evidence="2" id="KW-1185">Reference proteome</keyword>
<protein>
    <recommendedName>
        <fullName evidence="3">Glycosyltransferase family 1 protein</fullName>
    </recommendedName>
</protein>
<reference evidence="2" key="1">
    <citation type="submission" date="2024-06" db="EMBL/GenBank/DDBJ databases">
        <title>Multi-omics analyses provide insights into the biosynthesis of the anticancer antibiotic pleurotin in Hohenbuehelia grisea.</title>
        <authorList>
            <person name="Weaver J.A."/>
            <person name="Alberti F."/>
        </authorList>
    </citation>
    <scope>NUCLEOTIDE SEQUENCE [LARGE SCALE GENOMIC DNA]</scope>
    <source>
        <strain evidence="2">T-177</strain>
    </source>
</reference>
<dbReference type="Proteomes" id="UP001556367">
    <property type="component" value="Unassembled WGS sequence"/>
</dbReference>
<name>A0ABR3JI30_9AGAR</name>
<gene>
    <name evidence="1" type="ORF">HGRIS_003970</name>
</gene>
<sequence length="503" mass="57560">MMALPALSRRALFILSGFFALILVSVWTNKLSYDTVETEEASGRTWTEKLCMALAHAPQSSHPSQAVLVEHPKYHKVAVATAFGFHHDVYLTVAWTLKRMSPNLGSRAPAVHVYAKPPFTYGFQDVVEELQLYDGVVEDSDHFLDDFERLSGDDAFDMIVLGTCEFDLRQDRDWHKRLLAAWDKRDDAHKFKIVCIIHDVKESEWLPHLPEWTRRNAIRFLPISEHVGKAYKLMMEEMADSADPVIRSAGFEYIQYDTHVPILDIPRLPERKPDHILSNAVIQGAFFSERRDYKQLFKDLMEDLAKDPSVWGYLPLGDQPSYSVDPQSRSPFHLFLIGSGWLEIPTELKNIVSMHVDLTYNQFYKMMGEMDICIPAFAGEAYFQHKASSTFAMALECDVPILVNRRTRATYTYSDDDRAVVTRPAVMREIAAIRALRTNNASDFLEGDPTGTGVPMSANPLMRAAVQDMLARGWQRSKAEFRQFKEDVWRANEEVMAQILRDL</sequence>
<proteinExistence type="predicted"/>
<evidence type="ECO:0008006" key="3">
    <source>
        <dbReference type="Google" id="ProtNLM"/>
    </source>
</evidence>